<gene>
    <name evidence="2" type="ORF">GMES_3799</name>
</gene>
<evidence type="ECO:0000313" key="3">
    <source>
        <dbReference type="Proteomes" id="UP000006263"/>
    </source>
</evidence>
<evidence type="ECO:0000256" key="1">
    <source>
        <dbReference type="SAM" id="Phobius"/>
    </source>
</evidence>
<reference evidence="2 3" key="1">
    <citation type="journal article" date="2017" name="Antonie Van Leeuwenhoek">
        <title>Rhizobium rhizosphaerae sp. nov., a novel species isolated from rice rhizosphere.</title>
        <authorList>
            <person name="Zhao J.J."/>
            <person name="Zhang J."/>
            <person name="Zhang R.J."/>
            <person name="Zhang C.W."/>
            <person name="Yin H.Q."/>
            <person name="Zhang X.X."/>
        </authorList>
    </citation>
    <scope>NUCLEOTIDE SEQUENCE [LARGE SCALE GENOMIC DNA]</scope>
    <source>
        <strain evidence="2 3">KMM 241</strain>
    </source>
</reference>
<dbReference type="AlphaFoldDB" id="K6XZP7"/>
<name>K6XZP7_9ALTE</name>
<sequence length="41" mass="4860">MSYSEIVKNWKVTSRKKEVAAVAFLFIFFGLYSIWKSSKRL</sequence>
<evidence type="ECO:0000313" key="2">
    <source>
        <dbReference type="EMBL" id="GAC26074.1"/>
    </source>
</evidence>
<protein>
    <submittedName>
        <fullName evidence="2">Uncharacterized protein</fullName>
    </submittedName>
</protein>
<proteinExistence type="predicted"/>
<keyword evidence="1" id="KW-0812">Transmembrane</keyword>
<comment type="caution">
    <text evidence="2">The sequence shown here is derived from an EMBL/GenBank/DDBJ whole genome shotgun (WGS) entry which is preliminary data.</text>
</comment>
<accession>K6XZP7</accession>
<dbReference type="EMBL" id="BAEP01000075">
    <property type="protein sequence ID" value="GAC26074.1"/>
    <property type="molecule type" value="Genomic_DNA"/>
</dbReference>
<keyword evidence="1" id="KW-0472">Membrane</keyword>
<organism evidence="2 3">
    <name type="scientific">Paraglaciecola mesophila KMM 241</name>
    <dbReference type="NCBI Taxonomy" id="1128912"/>
    <lineage>
        <taxon>Bacteria</taxon>
        <taxon>Pseudomonadati</taxon>
        <taxon>Pseudomonadota</taxon>
        <taxon>Gammaproteobacteria</taxon>
        <taxon>Alteromonadales</taxon>
        <taxon>Alteromonadaceae</taxon>
        <taxon>Paraglaciecola</taxon>
    </lineage>
</organism>
<keyword evidence="1" id="KW-1133">Transmembrane helix</keyword>
<dbReference type="Proteomes" id="UP000006263">
    <property type="component" value="Unassembled WGS sequence"/>
</dbReference>
<feature type="transmembrane region" description="Helical" evidence="1">
    <location>
        <begin position="19"/>
        <end position="35"/>
    </location>
</feature>